<protein>
    <recommendedName>
        <fullName evidence="2">Circularly permuted ATP-grasp type 2 domain-containing protein</fullName>
    </recommendedName>
</protein>
<dbReference type="EMBL" id="CP036272">
    <property type="protein sequence ID" value="QDT58339.1"/>
    <property type="molecule type" value="Genomic_DNA"/>
</dbReference>
<dbReference type="OrthoDB" id="9803842at2"/>
<dbReference type="InterPro" id="IPR025841">
    <property type="entry name" value="CP_ATPgrasp_2"/>
</dbReference>
<evidence type="ECO:0000313" key="3">
    <source>
        <dbReference type="EMBL" id="QDT58339.1"/>
    </source>
</evidence>
<dbReference type="Proteomes" id="UP000315003">
    <property type="component" value="Chromosome"/>
</dbReference>
<sequence length="517" mass="57546">MQQSQKSAADSSSFSPSDGSSERTKIVLPGYSTDAFYDELVEANGVARPDAEQLIRLFQEMPDGELSRRQQAIERLLYHMGITFTVYNDKTGTEKIFPFDVVPRIISSMLWKHIEAGLRQRISALNFFLCDVYNEQNIVKEGIIPEDLIKSAPGYLEACQGLKPFNDVWCHITGTDLVRDNSGAVYVLEDNLRCPSGVSYVLQNRHVMKRNFPQAFSASNVRPVNNYCSRLFQMLRDVAPPQVSDPTVVILTPGIYNSAYYEHSFLAQQMGIELVEGRDLVVDRDIVYMRTVAGLKRVDVIYRRVDDDFLDPKTFRKDSVLGVAGLMDAYRAGNVALANAPGTGVADDKVIYSFVPEMIRYYLGQEPILPNVPTYLCQRADDRKYVLEHLDELVVKPAGESGGYGLLIGPHSSKEERSEFAAKIKKNPRNWIAQPTLQLSRVPTAIDDKLEGRHVDLRPYILCSHPNDVWVLPGGLTRVALKKGSLVVNSSQGGGSKDTWVVAESGQDVATASSPST</sequence>
<proteinExistence type="predicted"/>
<evidence type="ECO:0000313" key="4">
    <source>
        <dbReference type="Proteomes" id="UP000315003"/>
    </source>
</evidence>
<dbReference type="PANTHER" id="PTHR34595:SF7">
    <property type="entry name" value="SLL1039 PROTEIN"/>
    <property type="match status" value="1"/>
</dbReference>
<dbReference type="InterPro" id="IPR016450">
    <property type="entry name" value="UCP005522"/>
</dbReference>
<dbReference type="SUPFAM" id="SSF56059">
    <property type="entry name" value="Glutathione synthetase ATP-binding domain-like"/>
    <property type="match status" value="1"/>
</dbReference>
<dbReference type="PANTHER" id="PTHR34595">
    <property type="entry name" value="BLR5612 PROTEIN"/>
    <property type="match status" value="1"/>
</dbReference>
<dbReference type="InterPro" id="IPR051680">
    <property type="entry name" value="ATP-dep_Glu-Cys_Ligase-2"/>
</dbReference>
<feature type="compositionally biased region" description="Low complexity" evidence="1">
    <location>
        <begin position="1"/>
        <end position="19"/>
    </location>
</feature>
<feature type="domain" description="Circularly permuted ATP-grasp type 2" evidence="2">
    <location>
        <begin position="103"/>
        <end position="480"/>
    </location>
</feature>
<accession>A0A517SQE8</accession>
<keyword evidence="4" id="KW-1185">Reference proteome</keyword>
<name>A0A517SQE8_9BACT</name>
<dbReference type="Pfam" id="PF14403">
    <property type="entry name" value="CP_ATPgrasp_2"/>
    <property type="match status" value="1"/>
</dbReference>
<dbReference type="AlphaFoldDB" id="A0A517SQE8"/>
<feature type="region of interest" description="Disordered" evidence="1">
    <location>
        <begin position="1"/>
        <end position="24"/>
    </location>
</feature>
<evidence type="ECO:0000259" key="2">
    <source>
        <dbReference type="Pfam" id="PF14403"/>
    </source>
</evidence>
<reference evidence="3 4" key="1">
    <citation type="submission" date="2019-02" db="EMBL/GenBank/DDBJ databases">
        <title>Deep-cultivation of Planctomycetes and their phenomic and genomic characterization uncovers novel biology.</title>
        <authorList>
            <person name="Wiegand S."/>
            <person name="Jogler M."/>
            <person name="Boedeker C."/>
            <person name="Pinto D."/>
            <person name="Vollmers J."/>
            <person name="Rivas-Marin E."/>
            <person name="Kohn T."/>
            <person name="Peeters S.H."/>
            <person name="Heuer A."/>
            <person name="Rast P."/>
            <person name="Oberbeckmann S."/>
            <person name="Bunk B."/>
            <person name="Jeske O."/>
            <person name="Meyerdierks A."/>
            <person name="Storesund J.E."/>
            <person name="Kallscheuer N."/>
            <person name="Luecker S."/>
            <person name="Lage O.M."/>
            <person name="Pohl T."/>
            <person name="Merkel B.J."/>
            <person name="Hornburger P."/>
            <person name="Mueller R.-W."/>
            <person name="Bruemmer F."/>
            <person name="Labrenz M."/>
            <person name="Spormann A.M."/>
            <person name="Op den Camp H."/>
            <person name="Overmann J."/>
            <person name="Amann R."/>
            <person name="Jetten M.S.M."/>
            <person name="Mascher T."/>
            <person name="Medema M.H."/>
            <person name="Devos D.P."/>
            <person name="Kaster A.-K."/>
            <person name="Ovreas L."/>
            <person name="Rohde M."/>
            <person name="Galperin M.Y."/>
            <person name="Jogler C."/>
        </authorList>
    </citation>
    <scope>NUCLEOTIDE SEQUENCE [LARGE SCALE GENOMIC DNA]</scope>
    <source>
        <strain evidence="3 4">SV_7m_r</strain>
    </source>
</reference>
<gene>
    <name evidence="3" type="ORF">SV7mr_08290</name>
</gene>
<dbReference type="PIRSF" id="PIRSF005522">
    <property type="entry name" value="UCP005522"/>
    <property type="match status" value="1"/>
</dbReference>
<dbReference type="Gene3D" id="3.40.50.11290">
    <property type="match status" value="1"/>
</dbReference>
<evidence type="ECO:0000256" key="1">
    <source>
        <dbReference type="SAM" id="MobiDB-lite"/>
    </source>
</evidence>
<dbReference type="Gene3D" id="3.30.1490.270">
    <property type="match status" value="1"/>
</dbReference>
<dbReference type="RefSeq" id="WP_145269428.1">
    <property type="nucleotide sequence ID" value="NZ_CP036272.1"/>
</dbReference>
<organism evidence="3 4">
    <name type="scientific">Stieleria bergensis</name>
    <dbReference type="NCBI Taxonomy" id="2528025"/>
    <lineage>
        <taxon>Bacteria</taxon>
        <taxon>Pseudomonadati</taxon>
        <taxon>Planctomycetota</taxon>
        <taxon>Planctomycetia</taxon>
        <taxon>Pirellulales</taxon>
        <taxon>Pirellulaceae</taxon>
        <taxon>Stieleria</taxon>
    </lineage>
</organism>